<dbReference type="Proteomes" id="UP000295341">
    <property type="component" value="Unassembled WGS sequence"/>
</dbReference>
<proteinExistence type="predicted"/>
<dbReference type="AlphaFoldDB" id="A0A4R7P0V3"/>
<dbReference type="PROSITE" id="PS50937">
    <property type="entry name" value="HTH_MERR_2"/>
    <property type="match status" value="1"/>
</dbReference>
<keyword evidence="1 3" id="KW-0238">DNA-binding</keyword>
<dbReference type="InterPro" id="IPR047057">
    <property type="entry name" value="MerR_fam"/>
</dbReference>
<keyword evidence="4" id="KW-1185">Reference proteome</keyword>
<evidence type="ECO:0000313" key="4">
    <source>
        <dbReference type="Proteomes" id="UP000295341"/>
    </source>
</evidence>
<protein>
    <submittedName>
        <fullName evidence="3">DNA-binding transcriptional MerR regulator</fullName>
    </submittedName>
</protein>
<dbReference type="Pfam" id="PF13411">
    <property type="entry name" value="MerR_1"/>
    <property type="match status" value="1"/>
</dbReference>
<feature type="domain" description="HTH merR-type" evidence="2">
    <location>
        <begin position="1"/>
        <end position="70"/>
    </location>
</feature>
<sequence length="231" mass="26240">MKMRDLEQRTGVRREMIHFYFRNGLLPEPQRPKPNVAVYGEGHVRGILAIRRLQDEQRLSIDEIKRSLNGHAASLQTDAMTYRHLDELVAARLGADKTLVPLESLIESYPQARADALELDRVGTIELVTRRGKHLLSRMDARIVAIWGEMRRVGYTEKTGFGPEVTELYVDRAKDLAKAEIAAFMARIPPYAPGEKAKLADFAQLGLNQMINLFSLLRMKAVIDEFRKTGL</sequence>
<dbReference type="SMART" id="SM00422">
    <property type="entry name" value="HTH_MERR"/>
    <property type="match status" value="1"/>
</dbReference>
<evidence type="ECO:0000313" key="3">
    <source>
        <dbReference type="EMBL" id="TDU26859.1"/>
    </source>
</evidence>
<dbReference type="GO" id="GO:0003700">
    <property type="term" value="F:DNA-binding transcription factor activity"/>
    <property type="evidence" value="ECO:0007669"/>
    <property type="project" value="InterPro"/>
</dbReference>
<accession>A0A4R7P0V3</accession>
<dbReference type="PANTHER" id="PTHR30204">
    <property type="entry name" value="REDOX-CYCLING DRUG-SENSING TRANSCRIPTIONAL ACTIVATOR SOXR"/>
    <property type="match status" value="1"/>
</dbReference>
<dbReference type="SUPFAM" id="SSF46955">
    <property type="entry name" value="Putative DNA-binding domain"/>
    <property type="match status" value="1"/>
</dbReference>
<organism evidence="3 4">
    <name type="scientific">Panacagrimonas perspica</name>
    <dbReference type="NCBI Taxonomy" id="381431"/>
    <lineage>
        <taxon>Bacteria</taxon>
        <taxon>Pseudomonadati</taxon>
        <taxon>Pseudomonadota</taxon>
        <taxon>Gammaproteobacteria</taxon>
        <taxon>Nevskiales</taxon>
        <taxon>Nevskiaceae</taxon>
        <taxon>Panacagrimonas</taxon>
    </lineage>
</organism>
<reference evidence="3 4" key="1">
    <citation type="submission" date="2019-03" db="EMBL/GenBank/DDBJ databases">
        <title>Genomic Encyclopedia of Type Strains, Phase IV (KMG-IV): sequencing the most valuable type-strain genomes for metagenomic binning, comparative biology and taxonomic classification.</title>
        <authorList>
            <person name="Goeker M."/>
        </authorList>
    </citation>
    <scope>NUCLEOTIDE SEQUENCE [LARGE SCALE GENOMIC DNA]</scope>
    <source>
        <strain evidence="3 4">DSM 26377</strain>
    </source>
</reference>
<gene>
    <name evidence="3" type="ORF">DFR24_3890</name>
</gene>
<dbReference type="EMBL" id="SOBT01000010">
    <property type="protein sequence ID" value="TDU26859.1"/>
    <property type="molecule type" value="Genomic_DNA"/>
</dbReference>
<dbReference type="GO" id="GO:0003677">
    <property type="term" value="F:DNA binding"/>
    <property type="evidence" value="ECO:0007669"/>
    <property type="project" value="UniProtKB-KW"/>
</dbReference>
<comment type="caution">
    <text evidence="3">The sequence shown here is derived from an EMBL/GenBank/DDBJ whole genome shotgun (WGS) entry which is preliminary data.</text>
</comment>
<dbReference type="InterPro" id="IPR000551">
    <property type="entry name" value="MerR-type_HTH_dom"/>
</dbReference>
<dbReference type="RefSeq" id="WP_133883018.1">
    <property type="nucleotide sequence ID" value="NZ_MWIN01000009.1"/>
</dbReference>
<dbReference type="Gene3D" id="1.10.1660.10">
    <property type="match status" value="1"/>
</dbReference>
<dbReference type="InterPro" id="IPR009061">
    <property type="entry name" value="DNA-bd_dom_put_sf"/>
</dbReference>
<evidence type="ECO:0000256" key="1">
    <source>
        <dbReference type="ARBA" id="ARBA00023125"/>
    </source>
</evidence>
<name>A0A4R7P0V3_9GAMM</name>
<evidence type="ECO:0000259" key="2">
    <source>
        <dbReference type="PROSITE" id="PS50937"/>
    </source>
</evidence>
<dbReference type="OrthoDB" id="9808480at2"/>
<dbReference type="PANTHER" id="PTHR30204:SF93">
    <property type="entry name" value="HTH MERR-TYPE DOMAIN-CONTAINING PROTEIN"/>
    <property type="match status" value="1"/>
</dbReference>